<feature type="transmembrane region" description="Helical" evidence="3">
    <location>
        <begin position="34"/>
        <end position="56"/>
    </location>
</feature>
<dbReference type="EMBL" id="JABANU010000019">
    <property type="protein sequence ID" value="MBI5975548.1"/>
    <property type="molecule type" value="Genomic_DNA"/>
</dbReference>
<feature type="compositionally biased region" description="Polar residues" evidence="2">
    <location>
        <begin position="1"/>
        <end position="15"/>
    </location>
</feature>
<sequence length="132" mass="15163">MSGKVQNIGNPYTSQKNEKKRRHEMRKKVVKKRVTVFGGILLAILLALLILVFVQIKGNNDASSVRSAKEAQYQKLQDQEIELKEQLNNLNNEAYIEKIARDEYYLSNDGEIIFKLPEDDPSSKEKNNKTNP</sequence>
<keyword evidence="1" id="KW-0175">Coiled coil</keyword>
<evidence type="ECO:0000256" key="2">
    <source>
        <dbReference type="SAM" id="MobiDB-lite"/>
    </source>
</evidence>
<dbReference type="PANTHER" id="PTHR40027:SF1">
    <property type="entry name" value="CELL DIVISION PROTEIN DIVIC"/>
    <property type="match status" value="1"/>
</dbReference>
<proteinExistence type="predicted"/>
<evidence type="ECO:0000256" key="3">
    <source>
        <dbReference type="SAM" id="Phobius"/>
    </source>
</evidence>
<evidence type="ECO:0000256" key="1">
    <source>
        <dbReference type="SAM" id="Coils"/>
    </source>
</evidence>
<organism evidence="4 5">
    <name type="scientific">Staphylococcus canis</name>
    <dbReference type="NCBI Taxonomy" id="2724942"/>
    <lineage>
        <taxon>Bacteria</taxon>
        <taxon>Bacillati</taxon>
        <taxon>Bacillota</taxon>
        <taxon>Bacilli</taxon>
        <taxon>Bacillales</taxon>
        <taxon>Staphylococcaceae</taxon>
        <taxon>Staphylococcus</taxon>
    </lineage>
</organism>
<reference evidence="4 5" key="1">
    <citation type="submission" date="2020-04" db="EMBL/GenBank/DDBJ databases">
        <title>Staphylococcus species from domestic dog.</title>
        <authorList>
            <person name="Paterson G.K."/>
        </authorList>
    </citation>
    <scope>NUCLEOTIDE SEQUENCE [LARGE SCALE GENOMIC DNA]</scope>
    <source>
        <strain evidence="4 5">H16/1A</strain>
    </source>
</reference>
<keyword evidence="3" id="KW-0472">Membrane</keyword>
<dbReference type="InterPro" id="IPR007060">
    <property type="entry name" value="FtsL/DivIC"/>
</dbReference>
<comment type="caution">
    <text evidence="4">The sequence shown here is derived from an EMBL/GenBank/DDBJ whole genome shotgun (WGS) entry which is preliminary data.</text>
</comment>
<dbReference type="RefSeq" id="WP_198618324.1">
    <property type="nucleotide sequence ID" value="NZ_JABANU010000019.1"/>
</dbReference>
<protein>
    <submittedName>
        <fullName evidence="4">Septum formation initiator family protein</fullName>
    </submittedName>
</protein>
<dbReference type="Proteomes" id="UP000751852">
    <property type="component" value="Unassembled WGS sequence"/>
</dbReference>
<evidence type="ECO:0000313" key="5">
    <source>
        <dbReference type="Proteomes" id="UP000751852"/>
    </source>
</evidence>
<dbReference type="InterPro" id="IPR039076">
    <property type="entry name" value="DivIC"/>
</dbReference>
<feature type="coiled-coil region" evidence="1">
    <location>
        <begin position="59"/>
        <end position="93"/>
    </location>
</feature>
<keyword evidence="3" id="KW-1133">Transmembrane helix</keyword>
<feature type="region of interest" description="Disordered" evidence="2">
    <location>
        <begin position="1"/>
        <end position="25"/>
    </location>
</feature>
<name>A0ABS0T9X0_9STAP</name>
<keyword evidence="5" id="KW-1185">Reference proteome</keyword>
<evidence type="ECO:0000313" key="4">
    <source>
        <dbReference type="EMBL" id="MBI5975548.1"/>
    </source>
</evidence>
<accession>A0ABS0T9X0</accession>
<dbReference type="Pfam" id="PF04977">
    <property type="entry name" value="DivIC"/>
    <property type="match status" value="1"/>
</dbReference>
<dbReference type="PANTHER" id="PTHR40027">
    <property type="entry name" value="CELL DIVISION PROTEIN DIVIC"/>
    <property type="match status" value="1"/>
</dbReference>
<gene>
    <name evidence="4" type="ORF">HHH54_08055</name>
</gene>
<keyword evidence="3" id="KW-0812">Transmembrane</keyword>